<organism evidence="4 5">
    <name type="scientific">Luteolibacter arcticus</name>
    <dbReference type="NCBI Taxonomy" id="1581411"/>
    <lineage>
        <taxon>Bacteria</taxon>
        <taxon>Pseudomonadati</taxon>
        <taxon>Verrucomicrobiota</taxon>
        <taxon>Verrucomicrobiia</taxon>
        <taxon>Verrucomicrobiales</taxon>
        <taxon>Verrucomicrobiaceae</taxon>
        <taxon>Luteolibacter</taxon>
    </lineage>
</organism>
<proteinExistence type="inferred from homology"/>
<dbReference type="Proteomes" id="UP001320876">
    <property type="component" value="Unassembled WGS sequence"/>
</dbReference>
<evidence type="ECO:0000313" key="5">
    <source>
        <dbReference type="Proteomes" id="UP001320876"/>
    </source>
</evidence>
<dbReference type="SUPFAM" id="SSF111384">
    <property type="entry name" value="OmpH-like"/>
    <property type="match status" value="1"/>
</dbReference>
<dbReference type="Pfam" id="PF03938">
    <property type="entry name" value="OmpH"/>
    <property type="match status" value="1"/>
</dbReference>
<evidence type="ECO:0000313" key="4">
    <source>
        <dbReference type="EMBL" id="MCW1925967.1"/>
    </source>
</evidence>
<comment type="similarity">
    <text evidence="1">Belongs to the Skp family.</text>
</comment>
<dbReference type="InterPro" id="IPR024930">
    <property type="entry name" value="Skp_dom_sf"/>
</dbReference>
<dbReference type="SMART" id="SM00935">
    <property type="entry name" value="OmpH"/>
    <property type="match status" value="1"/>
</dbReference>
<sequence>MKLTLRSLVALSLAIGGISAAQESTRLKIATVDMQALFQEFNPTKDAKANFEVEQKNVGKQFDDRRARLSEMKQELDTLQKQLGDPSIADAKKQALFTDRQVKQQQWEALQREAEEFGKRKQRAMQEQMTLRMKDILERIRTKVQKHAETEGYDYVLDKTGASTSQVPVLLYTKDATDITESLLKTINEGLPAPAPAPVEEKK</sequence>
<dbReference type="EMBL" id="JAPDDT010000019">
    <property type="protein sequence ID" value="MCW1925967.1"/>
    <property type="molecule type" value="Genomic_DNA"/>
</dbReference>
<keyword evidence="5" id="KW-1185">Reference proteome</keyword>
<dbReference type="Gene3D" id="3.30.910.20">
    <property type="entry name" value="Skp domain"/>
    <property type="match status" value="1"/>
</dbReference>
<evidence type="ECO:0000256" key="1">
    <source>
        <dbReference type="ARBA" id="ARBA00009091"/>
    </source>
</evidence>
<evidence type="ECO:0000256" key="2">
    <source>
        <dbReference type="ARBA" id="ARBA00022729"/>
    </source>
</evidence>
<protein>
    <submittedName>
        <fullName evidence="4">OmpH family outer membrane protein</fullName>
    </submittedName>
</protein>
<dbReference type="InterPro" id="IPR005632">
    <property type="entry name" value="Chaperone_Skp"/>
</dbReference>
<accession>A0ABT3GR32</accession>
<dbReference type="RefSeq" id="WP_264490076.1">
    <property type="nucleotide sequence ID" value="NZ_JAPDDT010000019.1"/>
</dbReference>
<comment type="caution">
    <text evidence="4">The sequence shown here is derived from an EMBL/GenBank/DDBJ whole genome shotgun (WGS) entry which is preliminary data.</text>
</comment>
<dbReference type="PANTHER" id="PTHR35089:SF1">
    <property type="entry name" value="CHAPERONE PROTEIN SKP"/>
    <property type="match status" value="1"/>
</dbReference>
<evidence type="ECO:0000256" key="3">
    <source>
        <dbReference type="SAM" id="SignalP"/>
    </source>
</evidence>
<keyword evidence="2 3" id="KW-0732">Signal</keyword>
<feature type="signal peptide" evidence="3">
    <location>
        <begin position="1"/>
        <end position="21"/>
    </location>
</feature>
<name>A0ABT3GR32_9BACT</name>
<reference evidence="4 5" key="1">
    <citation type="submission" date="2022-10" db="EMBL/GenBank/DDBJ databases">
        <title>Luteolibacter arcticus strain CCTCC AB 2014275, whole genome shotgun sequencing project.</title>
        <authorList>
            <person name="Zhao G."/>
            <person name="Shen L."/>
        </authorList>
    </citation>
    <scope>NUCLEOTIDE SEQUENCE [LARGE SCALE GENOMIC DNA]</scope>
    <source>
        <strain evidence="4 5">CCTCC AB 2014275</strain>
    </source>
</reference>
<gene>
    <name evidence="4" type="ORF">OKA05_25635</name>
</gene>
<dbReference type="PANTHER" id="PTHR35089">
    <property type="entry name" value="CHAPERONE PROTEIN SKP"/>
    <property type="match status" value="1"/>
</dbReference>
<feature type="chain" id="PRO_5045170763" evidence="3">
    <location>
        <begin position="22"/>
        <end position="203"/>
    </location>
</feature>